<dbReference type="EC" id="1.8.1.2" evidence="5"/>
<dbReference type="Gene3D" id="3.30.413.10">
    <property type="entry name" value="Sulfite Reductase Hemoprotein, domain 1"/>
    <property type="match status" value="1"/>
</dbReference>
<dbReference type="PROSITE" id="PS00365">
    <property type="entry name" value="NIR_SIR"/>
    <property type="match status" value="1"/>
</dbReference>
<feature type="non-terminal residue" evidence="5">
    <location>
        <position position="1"/>
    </location>
</feature>
<keyword evidence="4" id="KW-0411">Iron-sulfur</keyword>
<dbReference type="EMBL" id="AMCI01008395">
    <property type="protein sequence ID" value="EJW91101.1"/>
    <property type="molecule type" value="Genomic_DNA"/>
</dbReference>
<dbReference type="AlphaFoldDB" id="J9F882"/>
<dbReference type="SUPFAM" id="SSF56014">
    <property type="entry name" value="Nitrite and sulphite reductase 4Fe-4S domain-like"/>
    <property type="match status" value="1"/>
</dbReference>
<evidence type="ECO:0000313" key="5">
    <source>
        <dbReference type="EMBL" id="EJW91101.1"/>
    </source>
</evidence>
<keyword evidence="5" id="KW-0560">Oxidoreductase</keyword>
<dbReference type="GO" id="GO:0051539">
    <property type="term" value="F:4 iron, 4 sulfur cluster binding"/>
    <property type="evidence" value="ECO:0007669"/>
    <property type="project" value="UniProtKB-KW"/>
</dbReference>
<evidence type="ECO:0000256" key="1">
    <source>
        <dbReference type="ARBA" id="ARBA00022485"/>
    </source>
</evidence>
<dbReference type="InterPro" id="IPR006066">
    <property type="entry name" value="NO2/SO3_Rdtase_FeS/sirohaem_BS"/>
</dbReference>
<dbReference type="GO" id="GO:0020037">
    <property type="term" value="F:heme binding"/>
    <property type="evidence" value="ECO:0007669"/>
    <property type="project" value="InterPro"/>
</dbReference>
<dbReference type="GO" id="GO:0004783">
    <property type="term" value="F:sulfite reductase (NADPH) activity"/>
    <property type="evidence" value="ECO:0007669"/>
    <property type="project" value="UniProtKB-EC"/>
</dbReference>
<reference evidence="5" key="1">
    <citation type="journal article" date="2012" name="PLoS ONE">
        <title>Gene sets for utilization of primary and secondary nutrition supplies in the distal gut of endangered iberian lynx.</title>
        <authorList>
            <person name="Alcaide M."/>
            <person name="Messina E."/>
            <person name="Richter M."/>
            <person name="Bargiela R."/>
            <person name="Peplies J."/>
            <person name="Huws S.A."/>
            <person name="Newbold C.J."/>
            <person name="Golyshin P.N."/>
            <person name="Simon M.A."/>
            <person name="Lopez G."/>
            <person name="Yakimov M.M."/>
            <person name="Ferrer M."/>
        </authorList>
    </citation>
    <scope>NUCLEOTIDE SEQUENCE</scope>
</reference>
<accession>J9F882</accession>
<proteinExistence type="predicted"/>
<keyword evidence="1" id="KW-0004">4Fe-4S</keyword>
<evidence type="ECO:0000256" key="4">
    <source>
        <dbReference type="ARBA" id="ARBA00023014"/>
    </source>
</evidence>
<keyword evidence="2" id="KW-0479">Metal-binding</keyword>
<evidence type="ECO:0000256" key="3">
    <source>
        <dbReference type="ARBA" id="ARBA00023004"/>
    </source>
</evidence>
<keyword evidence="3" id="KW-0408">Iron</keyword>
<dbReference type="GO" id="GO:0046872">
    <property type="term" value="F:metal ion binding"/>
    <property type="evidence" value="ECO:0007669"/>
    <property type="project" value="UniProtKB-KW"/>
</dbReference>
<comment type="caution">
    <text evidence="5">The sequence shown here is derived from an EMBL/GenBank/DDBJ whole genome shotgun (WGS) entry which is preliminary data.</text>
</comment>
<dbReference type="InterPro" id="IPR045854">
    <property type="entry name" value="NO2/SO3_Rdtase_4Fe4S_sf"/>
</dbReference>
<gene>
    <name evidence="5" type="ORF">EVA_20792</name>
</gene>
<organism evidence="5">
    <name type="scientific">gut metagenome</name>
    <dbReference type="NCBI Taxonomy" id="749906"/>
    <lineage>
        <taxon>unclassified sequences</taxon>
        <taxon>metagenomes</taxon>
        <taxon>organismal metagenomes</taxon>
    </lineage>
</organism>
<sequence length="104" mass="11240">SRLPMIQISGCPNSCARHQAAEIGFAGRKVRVGDHSEDAFQLFVGGSVSGTGAHLGALQGVMFASVIPQYIVELGQLLEQEEKTVSELVECRCFKELTEKFLVS</sequence>
<name>J9F882_9ZZZZ</name>
<evidence type="ECO:0000256" key="2">
    <source>
        <dbReference type="ARBA" id="ARBA00022723"/>
    </source>
</evidence>
<protein>
    <submittedName>
        <fullName evidence="5">Protein containing Nitrite and sulphite reductase 4Fe-4S region domain protein</fullName>
        <ecNumber evidence="5">1.8.1.2</ecNumber>
    </submittedName>
</protein>